<evidence type="ECO:0000313" key="4">
    <source>
        <dbReference type="Proteomes" id="UP000037843"/>
    </source>
</evidence>
<dbReference type="GeneID" id="45764132"/>
<protein>
    <recommendedName>
        <fullName evidence="6">Minor tail protein</fullName>
    </recommendedName>
</protein>
<dbReference type="EMBL" id="LJFS01000027">
    <property type="protein sequence ID" value="KPG30187.1"/>
    <property type="molecule type" value="Genomic_DNA"/>
</dbReference>
<organism evidence="2 4">
    <name type="scientific">Mycobacteroides immunogenum</name>
    <dbReference type="NCBI Taxonomy" id="83262"/>
    <lineage>
        <taxon>Bacteria</taxon>
        <taxon>Bacillati</taxon>
        <taxon>Actinomycetota</taxon>
        <taxon>Actinomycetes</taxon>
        <taxon>Mycobacteriales</taxon>
        <taxon>Mycobacteriaceae</taxon>
        <taxon>Mycobacteroides</taxon>
    </lineage>
</organism>
<sequence length="316" mass="35490">MRRQTDIIDIIGVNGDFCRISPPGFSWGPELAPGSTGLYDMPIQTNWGSYGFGQFFQSWKPKRRDVVWTVHIMNPETGTMVDQSEDLWHLIYARWKAMFSPALEASIVYTSFDGERRLGIRNLDTPKPFTAQSFEGKDPKLFAYGSVVMTTACELPFYVGASERFAWETDTPGNYWFKLPFYNPCPVDIWPEWDLTGGAKYQLPDYSFGSQAYGRGIADLGKTMPLAQLMDLEDLQIYTRPDLETFVTSLETQFAGRNAGKDFEYPIAPGAGSSEGQGSDNPGCIVRANVTNPAGARVELTLPRWYDEPFSTPRIV</sequence>
<name>A0A7V8LR97_9MYCO</name>
<proteinExistence type="predicted"/>
<feature type="region of interest" description="Disordered" evidence="1">
    <location>
        <begin position="266"/>
        <end position="285"/>
    </location>
</feature>
<dbReference type="RefSeq" id="WP_043075823.1">
    <property type="nucleotide sequence ID" value="NZ_CP011530.1"/>
</dbReference>
<accession>A0A7V8LR97</accession>
<dbReference type="KEGG" id="miz:BAB75_09500"/>
<gene>
    <name evidence="2" type="ORF">AN908_08095</name>
    <name evidence="3" type="ORF">AN912_19255</name>
</gene>
<dbReference type="AlphaFoldDB" id="A0A7V8LR97"/>
<dbReference type="Proteomes" id="UP000037843">
    <property type="component" value="Unassembled WGS sequence"/>
</dbReference>
<evidence type="ECO:0000313" key="3">
    <source>
        <dbReference type="EMBL" id="KPG30187.1"/>
    </source>
</evidence>
<evidence type="ECO:0000313" key="2">
    <source>
        <dbReference type="EMBL" id="KPG14478.1"/>
    </source>
</evidence>
<dbReference type="OrthoDB" id="4407402at2"/>
<comment type="caution">
    <text evidence="2">The sequence shown here is derived from an EMBL/GenBank/DDBJ whole genome shotgun (WGS) entry which is preliminary data.</text>
</comment>
<evidence type="ECO:0000313" key="5">
    <source>
        <dbReference type="Proteomes" id="UP000037962"/>
    </source>
</evidence>
<evidence type="ECO:0000256" key="1">
    <source>
        <dbReference type="SAM" id="MobiDB-lite"/>
    </source>
</evidence>
<reference evidence="4 5" key="1">
    <citation type="submission" date="2015-09" db="EMBL/GenBank/DDBJ databases">
        <title>Genome Sequences of Mycobacterium immunogenum Isolates, Recuperated from a Chloraminated Drinking Water Distribution System Simulator Subjected to Episodes of Nitrification.</title>
        <authorList>
            <person name="Gomez-Alvarez V."/>
            <person name="Revetta R.P."/>
        </authorList>
    </citation>
    <scope>NUCLEOTIDE SEQUENCE [LARGE SCALE GENOMIC DNA]</scope>
    <source>
        <strain evidence="2 4">H008</strain>
        <strain evidence="3 5">H076</strain>
    </source>
</reference>
<keyword evidence="5" id="KW-1185">Reference proteome</keyword>
<evidence type="ECO:0008006" key="6">
    <source>
        <dbReference type="Google" id="ProtNLM"/>
    </source>
</evidence>
<dbReference type="Proteomes" id="UP000037962">
    <property type="component" value="Unassembled WGS sequence"/>
</dbReference>
<dbReference type="EMBL" id="LJFO01000003">
    <property type="protein sequence ID" value="KPG14478.1"/>
    <property type="molecule type" value="Genomic_DNA"/>
</dbReference>